<comment type="caution">
    <text evidence="10">The sequence shown here is derived from an EMBL/GenBank/DDBJ whole genome shotgun (WGS) entry which is preliminary data.</text>
</comment>
<dbReference type="AlphaFoldDB" id="A0A8H6XCT4"/>
<dbReference type="GO" id="GO:0016740">
    <property type="term" value="F:transferase activity"/>
    <property type="evidence" value="ECO:0007669"/>
    <property type="project" value="UniProtKB-KW"/>
</dbReference>
<evidence type="ECO:0000256" key="7">
    <source>
        <dbReference type="ARBA" id="ARBA00022833"/>
    </source>
</evidence>
<dbReference type="CDD" id="cd20353">
    <property type="entry name" value="Rcat_RBR_RNF216"/>
    <property type="match status" value="1"/>
</dbReference>
<evidence type="ECO:0000259" key="9">
    <source>
        <dbReference type="PROSITE" id="PS51873"/>
    </source>
</evidence>
<dbReference type="GO" id="GO:0008270">
    <property type="term" value="F:zinc ion binding"/>
    <property type="evidence" value="ECO:0007669"/>
    <property type="project" value="UniProtKB-KW"/>
</dbReference>
<dbReference type="PROSITE" id="PS51873">
    <property type="entry name" value="TRIAD"/>
    <property type="match status" value="1"/>
</dbReference>
<organism evidence="10 11">
    <name type="scientific">Mycena venus</name>
    <dbReference type="NCBI Taxonomy" id="2733690"/>
    <lineage>
        <taxon>Eukaryota</taxon>
        <taxon>Fungi</taxon>
        <taxon>Dikarya</taxon>
        <taxon>Basidiomycota</taxon>
        <taxon>Agaricomycotina</taxon>
        <taxon>Agaricomycetes</taxon>
        <taxon>Agaricomycetidae</taxon>
        <taxon>Agaricales</taxon>
        <taxon>Marasmiineae</taxon>
        <taxon>Mycenaceae</taxon>
        <taxon>Mycena</taxon>
    </lineage>
</organism>
<reference evidence="10" key="1">
    <citation type="submission" date="2020-05" db="EMBL/GenBank/DDBJ databases">
        <title>Mycena genomes resolve the evolution of fungal bioluminescence.</title>
        <authorList>
            <person name="Tsai I.J."/>
        </authorList>
    </citation>
    <scope>NUCLEOTIDE SEQUENCE</scope>
    <source>
        <strain evidence="10">CCC161011</strain>
    </source>
</reference>
<feature type="domain" description="RING-type" evidence="9">
    <location>
        <begin position="327"/>
        <end position="541"/>
    </location>
</feature>
<dbReference type="PANTHER" id="PTHR22770:SF47">
    <property type="entry name" value="E3 UBIQUITIN-PROTEIN LIGASE RNF216"/>
    <property type="match status" value="1"/>
</dbReference>
<feature type="compositionally biased region" description="Basic residues" evidence="8">
    <location>
        <begin position="652"/>
        <end position="668"/>
    </location>
</feature>
<keyword evidence="7" id="KW-0862">Zinc</keyword>
<protein>
    <recommendedName>
        <fullName evidence="9">RING-type domain-containing protein</fullName>
    </recommendedName>
</protein>
<evidence type="ECO:0000313" key="11">
    <source>
        <dbReference type="Proteomes" id="UP000620124"/>
    </source>
</evidence>
<dbReference type="SUPFAM" id="SSF57850">
    <property type="entry name" value="RING/U-box"/>
    <property type="match status" value="2"/>
</dbReference>
<dbReference type="InterPro" id="IPR047546">
    <property type="entry name" value="Rcat_RBR_RNF216"/>
</dbReference>
<dbReference type="InterPro" id="IPR047545">
    <property type="entry name" value="BRcat_RBR_RNF216"/>
</dbReference>
<feature type="region of interest" description="Disordered" evidence="8">
    <location>
        <begin position="643"/>
        <end position="668"/>
    </location>
</feature>
<keyword evidence="2" id="KW-0808">Transferase</keyword>
<sequence>MNDVIEIPDSSPENTPRPRAKPLPSRGKGRALDQDIIAITDSEDEGHSSQWHNFRDRDAAGPSRRKLTTPLRHHKKDASSGSLENLPVKRRLPKAKSIPLFLPSDEENEPPPSQLPEADEEPINVDNLPSPPPDPIPGFVERVLDILPDALPEHVSDLVRQHYPQSQDQVVETVLHVLFEDPSYPKVDKKGKRKRVEDDAQGEARGQPKAKLDYGSKDREYKGGVHYDQLAIDQLMVDFPFIPKPHIRQTLLAHHCLYAPTHIFLEEEKNGGGVLRYTPKTIPSRLPAKGKRKALHDAEFEKEREWIKSRVEKEPVEVEEESAECEDGIECGCCFSNYPFEKMIQCPDAHLFCSSCMITYAETLLGSHDHKIICMDQGGCKLPFPATELNRFLTPKLMSLYERVKQTKEVEAAGLEGLEECPFCEYKCVIENEQEKLFACRNEECGAVSCRQCKQLDHLPKSCKEMEQDKNLDARHTIEEAMTRALMRNCPKCQKAMIKEMGCNKMTCPNCMTLFCYICRKLITGYEHFNQQPGQPMAAGSSKAGAKCPLWDAVEQRHVDEVKEAREKALAEYKRDHPDVVDDEHLQVDLPIAPPAPPGIGIPGFPALQVQMPNYAAQMANMQAVMANAHGWMMGQVHQQAPLPLPLPPAPPRRRAPAKKAAPKRKWR</sequence>
<evidence type="ECO:0000256" key="1">
    <source>
        <dbReference type="ARBA" id="ARBA00004906"/>
    </source>
</evidence>
<evidence type="ECO:0000256" key="2">
    <source>
        <dbReference type="ARBA" id="ARBA00022679"/>
    </source>
</evidence>
<dbReference type="PANTHER" id="PTHR22770">
    <property type="entry name" value="UBIQUITIN CONJUGATING ENZYME 7 INTERACTING PROTEIN-RELATED"/>
    <property type="match status" value="1"/>
</dbReference>
<dbReference type="InterPro" id="IPR044066">
    <property type="entry name" value="TRIAD_supradom"/>
</dbReference>
<evidence type="ECO:0000256" key="5">
    <source>
        <dbReference type="ARBA" id="ARBA00022771"/>
    </source>
</evidence>
<feature type="region of interest" description="Disordered" evidence="8">
    <location>
        <begin position="186"/>
        <end position="217"/>
    </location>
</feature>
<dbReference type="InterPro" id="IPR051628">
    <property type="entry name" value="LUBAC_E3_Ligases"/>
</dbReference>
<name>A0A8H6XCT4_9AGAR</name>
<keyword evidence="4" id="KW-0677">Repeat</keyword>
<feature type="compositionally biased region" description="Basic residues" evidence="8">
    <location>
        <begin position="63"/>
        <end position="76"/>
    </location>
</feature>
<dbReference type="Pfam" id="PF26200">
    <property type="entry name" value="Rcat_RNF216"/>
    <property type="match status" value="1"/>
</dbReference>
<proteinExistence type="predicted"/>
<dbReference type="Proteomes" id="UP000620124">
    <property type="component" value="Unassembled WGS sequence"/>
</dbReference>
<evidence type="ECO:0000256" key="6">
    <source>
        <dbReference type="ARBA" id="ARBA00022786"/>
    </source>
</evidence>
<keyword evidence="5" id="KW-0863">Zinc-finger</keyword>
<dbReference type="Gene3D" id="1.20.120.1750">
    <property type="match status" value="1"/>
</dbReference>
<dbReference type="Pfam" id="PF26191">
    <property type="entry name" value="RING-HC_RBR_RNF216"/>
    <property type="match status" value="1"/>
</dbReference>
<dbReference type="EMBL" id="JACAZI010000021">
    <property type="protein sequence ID" value="KAF7338212.1"/>
    <property type="molecule type" value="Genomic_DNA"/>
</dbReference>
<evidence type="ECO:0000256" key="8">
    <source>
        <dbReference type="SAM" id="MobiDB-lite"/>
    </source>
</evidence>
<gene>
    <name evidence="10" type="ORF">MVEN_02046300</name>
</gene>
<feature type="region of interest" description="Disordered" evidence="8">
    <location>
        <begin position="1"/>
        <end position="132"/>
    </location>
</feature>
<dbReference type="CDD" id="cd16630">
    <property type="entry name" value="RING-HC_RBR_RNF216"/>
    <property type="match status" value="1"/>
</dbReference>
<keyword evidence="6" id="KW-0833">Ubl conjugation pathway</keyword>
<dbReference type="OrthoDB" id="10009520at2759"/>
<keyword evidence="11" id="KW-1185">Reference proteome</keyword>
<comment type="pathway">
    <text evidence="1">Protein modification; protein ubiquitination.</text>
</comment>
<evidence type="ECO:0000313" key="10">
    <source>
        <dbReference type="EMBL" id="KAF7338212.1"/>
    </source>
</evidence>
<dbReference type="InterPro" id="IPR047544">
    <property type="entry name" value="RING-HC_RBR_RNF216"/>
</dbReference>
<evidence type="ECO:0000256" key="4">
    <source>
        <dbReference type="ARBA" id="ARBA00022737"/>
    </source>
</evidence>
<dbReference type="CDD" id="cd20339">
    <property type="entry name" value="BRcat_RBR_RNF216"/>
    <property type="match status" value="1"/>
</dbReference>
<evidence type="ECO:0000256" key="3">
    <source>
        <dbReference type="ARBA" id="ARBA00022723"/>
    </source>
</evidence>
<keyword evidence="3" id="KW-0479">Metal-binding</keyword>
<accession>A0A8H6XCT4</accession>